<accession>A0A834MHR4</accession>
<dbReference type="AlphaFoldDB" id="A0A834MHR4"/>
<dbReference type="Proteomes" id="UP000625711">
    <property type="component" value="Unassembled WGS sequence"/>
</dbReference>
<dbReference type="EMBL" id="JAACXV010000079">
    <property type="protein sequence ID" value="KAF7284321.1"/>
    <property type="molecule type" value="Genomic_DNA"/>
</dbReference>
<protein>
    <submittedName>
        <fullName evidence="2">Uncharacterized protein</fullName>
    </submittedName>
</protein>
<evidence type="ECO:0000313" key="2">
    <source>
        <dbReference type="EMBL" id="KAF7284321.1"/>
    </source>
</evidence>
<sequence>MIGGCPSVREHVPASSAAAPPPPSIRHDAADAETLRRLNELVSAAAARSCRSFASVSSCFQQASKRTPRAPYTDSPKITFSPAFLYPLFFISQFYCPWPPRSPISFTNFFSPPSLYRSYLLI</sequence>
<evidence type="ECO:0000256" key="1">
    <source>
        <dbReference type="SAM" id="MobiDB-lite"/>
    </source>
</evidence>
<feature type="region of interest" description="Disordered" evidence="1">
    <location>
        <begin position="1"/>
        <end position="27"/>
    </location>
</feature>
<comment type="caution">
    <text evidence="2">The sequence shown here is derived from an EMBL/GenBank/DDBJ whole genome shotgun (WGS) entry which is preliminary data.</text>
</comment>
<reference evidence="2" key="1">
    <citation type="submission" date="2020-08" db="EMBL/GenBank/DDBJ databases">
        <title>Genome sequencing and assembly of the red palm weevil Rhynchophorus ferrugineus.</title>
        <authorList>
            <person name="Dias G.B."/>
            <person name="Bergman C.M."/>
            <person name="Manee M."/>
        </authorList>
    </citation>
    <scope>NUCLEOTIDE SEQUENCE</scope>
    <source>
        <strain evidence="2">AA-2017</strain>
        <tissue evidence="2">Whole larva</tissue>
    </source>
</reference>
<evidence type="ECO:0000313" key="3">
    <source>
        <dbReference type="Proteomes" id="UP000625711"/>
    </source>
</evidence>
<name>A0A834MHR4_RHYFE</name>
<proteinExistence type="predicted"/>
<organism evidence="2 3">
    <name type="scientific">Rhynchophorus ferrugineus</name>
    <name type="common">Red palm weevil</name>
    <name type="synonym">Curculio ferrugineus</name>
    <dbReference type="NCBI Taxonomy" id="354439"/>
    <lineage>
        <taxon>Eukaryota</taxon>
        <taxon>Metazoa</taxon>
        <taxon>Ecdysozoa</taxon>
        <taxon>Arthropoda</taxon>
        <taxon>Hexapoda</taxon>
        <taxon>Insecta</taxon>
        <taxon>Pterygota</taxon>
        <taxon>Neoptera</taxon>
        <taxon>Endopterygota</taxon>
        <taxon>Coleoptera</taxon>
        <taxon>Polyphaga</taxon>
        <taxon>Cucujiformia</taxon>
        <taxon>Curculionidae</taxon>
        <taxon>Dryophthorinae</taxon>
        <taxon>Rhynchophorus</taxon>
    </lineage>
</organism>
<keyword evidence="3" id="KW-1185">Reference proteome</keyword>
<gene>
    <name evidence="2" type="ORF">GWI33_022304</name>
</gene>